<dbReference type="Pfam" id="PF08482">
    <property type="entry name" value="HrpB_C"/>
    <property type="match status" value="1"/>
</dbReference>
<organism evidence="8 9">
    <name type="scientific">Corynebacterium suedekumii</name>
    <dbReference type="NCBI Taxonomy" id="3049801"/>
    <lineage>
        <taxon>Bacteria</taxon>
        <taxon>Bacillati</taxon>
        <taxon>Actinomycetota</taxon>
        <taxon>Actinomycetes</taxon>
        <taxon>Mycobacteriales</taxon>
        <taxon>Corynebacteriaceae</taxon>
        <taxon>Corynebacterium</taxon>
    </lineage>
</organism>
<keyword evidence="9" id="KW-1185">Reference proteome</keyword>
<evidence type="ECO:0000256" key="3">
    <source>
        <dbReference type="ARBA" id="ARBA00022806"/>
    </source>
</evidence>
<accession>A0ABY8VQL4</accession>
<dbReference type="RefSeq" id="WP_284875655.1">
    <property type="nucleotide sequence ID" value="NZ_CP126970.1"/>
</dbReference>
<evidence type="ECO:0000313" key="8">
    <source>
        <dbReference type="EMBL" id="WIM71080.1"/>
    </source>
</evidence>
<evidence type="ECO:0000259" key="6">
    <source>
        <dbReference type="PROSITE" id="PS51192"/>
    </source>
</evidence>
<dbReference type="PROSITE" id="PS51194">
    <property type="entry name" value="HELICASE_CTER"/>
    <property type="match status" value="1"/>
</dbReference>
<dbReference type="EMBL" id="CP126970">
    <property type="protein sequence ID" value="WIM71080.1"/>
    <property type="molecule type" value="Genomic_DNA"/>
</dbReference>
<dbReference type="InterPro" id="IPR027417">
    <property type="entry name" value="P-loop_NTPase"/>
</dbReference>
<dbReference type="PANTHER" id="PTHR43519:SF1">
    <property type="entry name" value="ATP-DEPENDENT RNA HELICASE HRPB"/>
    <property type="match status" value="1"/>
</dbReference>
<evidence type="ECO:0000256" key="5">
    <source>
        <dbReference type="SAM" id="MobiDB-lite"/>
    </source>
</evidence>
<dbReference type="Gene3D" id="3.40.50.300">
    <property type="entry name" value="P-loop containing nucleotide triphosphate hydrolases"/>
    <property type="match status" value="2"/>
</dbReference>
<evidence type="ECO:0000256" key="1">
    <source>
        <dbReference type="ARBA" id="ARBA00022741"/>
    </source>
</evidence>
<evidence type="ECO:0000313" key="9">
    <source>
        <dbReference type="Proteomes" id="UP001238805"/>
    </source>
</evidence>
<dbReference type="InterPro" id="IPR014001">
    <property type="entry name" value="Helicase_ATP-bd"/>
</dbReference>
<dbReference type="InterPro" id="IPR010225">
    <property type="entry name" value="HrpB"/>
</dbReference>
<keyword evidence="1" id="KW-0547">Nucleotide-binding</keyword>
<dbReference type="PROSITE" id="PS51192">
    <property type="entry name" value="HELICASE_ATP_BIND_1"/>
    <property type="match status" value="1"/>
</dbReference>
<dbReference type="InterPro" id="IPR001650">
    <property type="entry name" value="Helicase_C-like"/>
</dbReference>
<dbReference type="CDD" id="cd18791">
    <property type="entry name" value="SF2_C_RHA"/>
    <property type="match status" value="1"/>
</dbReference>
<dbReference type="Proteomes" id="UP001238805">
    <property type="component" value="Chromosome"/>
</dbReference>
<dbReference type="InterPro" id="IPR013689">
    <property type="entry name" value="RNA_helicase_ATP-dep_HrpB_C"/>
</dbReference>
<dbReference type="Pfam" id="PF00270">
    <property type="entry name" value="DEAD"/>
    <property type="match status" value="1"/>
</dbReference>
<dbReference type="InterPro" id="IPR007502">
    <property type="entry name" value="Helicase-assoc_dom"/>
</dbReference>
<keyword evidence="2" id="KW-0378">Hydrolase</keyword>
<feature type="region of interest" description="Disordered" evidence="5">
    <location>
        <begin position="773"/>
        <end position="797"/>
    </location>
</feature>
<evidence type="ECO:0000259" key="7">
    <source>
        <dbReference type="PROSITE" id="PS51194"/>
    </source>
</evidence>
<reference evidence="8 9" key="1">
    <citation type="submission" date="2023-05" db="EMBL/GenBank/DDBJ databases">
        <title>Corynebacterium suedekumii sp. nov. and Corynebacterium breve sp. nov. isolated from raw cow's milk.</title>
        <authorList>
            <person name="Baer M.K."/>
            <person name="Mehl L."/>
            <person name="Hellmuth R."/>
            <person name="Marke G."/>
            <person name="Lipski A."/>
        </authorList>
    </citation>
    <scope>NUCLEOTIDE SEQUENCE [LARGE SCALE GENOMIC DNA]</scope>
    <source>
        <strain evidence="8 9">LM112</strain>
    </source>
</reference>
<dbReference type="NCBIfam" id="TIGR01970">
    <property type="entry name" value="DEAH_box_HrpB"/>
    <property type="match status" value="1"/>
</dbReference>
<dbReference type="GO" id="GO:0004386">
    <property type="term" value="F:helicase activity"/>
    <property type="evidence" value="ECO:0007669"/>
    <property type="project" value="UniProtKB-KW"/>
</dbReference>
<dbReference type="InterPro" id="IPR011545">
    <property type="entry name" value="DEAD/DEAH_box_helicase_dom"/>
</dbReference>
<keyword evidence="4" id="KW-0067">ATP-binding</keyword>
<gene>
    <name evidence="8" type="primary">hrpB</name>
    <name evidence="8" type="ORF">QP029_04545</name>
</gene>
<feature type="domain" description="Helicase C-terminal" evidence="7">
    <location>
        <begin position="206"/>
        <end position="366"/>
    </location>
</feature>
<dbReference type="SMART" id="SM00490">
    <property type="entry name" value="HELICc"/>
    <property type="match status" value="1"/>
</dbReference>
<sequence>MFDLTRIGAGLPVAATIDQLSELLARNNRAVIQAPPGTGKTTLVPPALANHVHTTSGTSGKVLVVAPRRVAVRAAARRLAQLDGSSLGDKVGFTVRGEHHAGSAVEFMTPGVLLRRLMSDPELSGVSAVAVDEVHERQLDTDLVLGMLLELAELREDLAVVAMSATLDVEKFAGLMDAPVLDTPAVTHPLAIEYAPHEGRLRNSREFLDHLAGLARGHEHSVLVFVPGVREVEDVVGRLPGALPLHGSLSAVEQDAALTPGAEPRIIVATSIAESSLTVPGVRVVVDSGLSRVPRRDAARQMTGLVTVSAAQSTVNQRAGRAGREGPGTVIRAYSQSDYQHLPAHITPEIATSDLTQAALTLAVWGTPRGEGLPLVDAPPSPALDAAEAVLRGIGAISGDGTATSLGRRLAGMPVDPRLGRALLACGPAAAETVACLADSPRGDIAAQIRQLRGQRRFDREVTRLRRLAGKDGSGESDPGVITALAFPRRVARLSGSEYLLASGTRAVLPPDSSLKGLQGAEWLAVAEVTRTGGTSREGRAGATIRAAARLSEAAARQAVGVDTNTLATAEGGKVRGRRVTRIGAIELSSTPVTVDPARAAEALAETVRKEGPVMFRFSEKAQALRERLAFLHKQLGEPWPDPASADPDVWLAPELDAMAHGTAANRVDMYPALQRLLPWPEATHLDDLAPTHFAAPSGNRHRIRYDTGRPIVSVKLQECFGLDASPECAGVPVLFHLLSPAGRPLAVTDDLASFWAGPYAQVRAEMRGRYPKHPWPEDPWSAPATARTKNRTRNRM</sequence>
<dbReference type="Gene3D" id="1.20.120.1080">
    <property type="match status" value="1"/>
</dbReference>
<dbReference type="PANTHER" id="PTHR43519">
    <property type="entry name" value="ATP-DEPENDENT RNA HELICASE HRPB"/>
    <property type="match status" value="1"/>
</dbReference>
<dbReference type="PIRSF" id="PIRSF005496">
    <property type="entry name" value="ATP_hel_hrpB"/>
    <property type="match status" value="1"/>
</dbReference>
<dbReference type="SMART" id="SM00487">
    <property type="entry name" value="DEXDc"/>
    <property type="match status" value="1"/>
</dbReference>
<evidence type="ECO:0000256" key="2">
    <source>
        <dbReference type="ARBA" id="ARBA00022801"/>
    </source>
</evidence>
<dbReference type="SUPFAM" id="SSF52540">
    <property type="entry name" value="P-loop containing nucleoside triphosphate hydrolases"/>
    <property type="match status" value="1"/>
</dbReference>
<name>A0ABY8VQL4_9CORY</name>
<keyword evidence="3 8" id="KW-0347">Helicase</keyword>
<dbReference type="SMART" id="SM00847">
    <property type="entry name" value="HA2"/>
    <property type="match status" value="1"/>
</dbReference>
<protein>
    <submittedName>
        <fullName evidence="8">ATP-dependent helicase HrpB</fullName>
    </submittedName>
</protein>
<evidence type="ECO:0000256" key="4">
    <source>
        <dbReference type="ARBA" id="ARBA00022840"/>
    </source>
</evidence>
<feature type="domain" description="Helicase ATP-binding" evidence="6">
    <location>
        <begin position="21"/>
        <end position="185"/>
    </location>
</feature>
<proteinExistence type="predicted"/>
<dbReference type="Pfam" id="PF00271">
    <property type="entry name" value="Helicase_C"/>
    <property type="match status" value="1"/>
</dbReference>